<reference evidence="1" key="1">
    <citation type="submission" date="2020-03" db="EMBL/GenBank/DDBJ databases">
        <title>The deep terrestrial virosphere.</title>
        <authorList>
            <person name="Holmfeldt K."/>
            <person name="Nilsson E."/>
            <person name="Simone D."/>
            <person name="Lopez-Fernandez M."/>
            <person name="Wu X."/>
            <person name="de Brujin I."/>
            <person name="Lundin D."/>
            <person name="Andersson A."/>
            <person name="Bertilsson S."/>
            <person name="Dopson M."/>
        </authorList>
    </citation>
    <scope>NUCLEOTIDE SEQUENCE</scope>
    <source>
        <strain evidence="2">MM415A02079</strain>
        <strain evidence="1">TM448A04580</strain>
        <strain evidence="3">TM448B05099</strain>
    </source>
</reference>
<sequence length="111" mass="12627">MKKSTREVGNDLEKYIVSYLQEIDPKTKQSNNSGAVSNNGDILSKLFVTECKHRNTKNLIINQKVWKKLSSQISIGSLKIPLLIMRNIDNETFVVLGFKDFINLLKGKESK</sequence>
<evidence type="ECO:0000313" key="2">
    <source>
        <dbReference type="EMBL" id="QJA74201.1"/>
    </source>
</evidence>
<name>A0A6H2A386_9ZZZZ</name>
<organism evidence="1">
    <name type="scientific">viral metagenome</name>
    <dbReference type="NCBI Taxonomy" id="1070528"/>
    <lineage>
        <taxon>unclassified sequences</taxon>
        <taxon>metagenomes</taxon>
        <taxon>organismal metagenomes</taxon>
    </lineage>
</organism>
<protein>
    <submittedName>
        <fullName evidence="1">Uncharacterized protein</fullName>
    </submittedName>
</protein>
<proteinExistence type="predicted"/>
<dbReference type="EMBL" id="MT144492">
    <property type="protein sequence ID" value="QJA54274.1"/>
    <property type="molecule type" value="Genomic_DNA"/>
</dbReference>
<evidence type="ECO:0000313" key="1">
    <source>
        <dbReference type="EMBL" id="QJA54274.1"/>
    </source>
</evidence>
<dbReference type="AlphaFoldDB" id="A0A6H2A386"/>
<evidence type="ECO:0000313" key="3">
    <source>
        <dbReference type="EMBL" id="QJI03820.1"/>
    </source>
</evidence>
<accession>A0A6H2A386</accession>
<dbReference type="EMBL" id="MT145122">
    <property type="protein sequence ID" value="QJI03820.1"/>
    <property type="molecule type" value="Genomic_DNA"/>
</dbReference>
<dbReference type="EMBL" id="MT142081">
    <property type="protein sequence ID" value="QJA74201.1"/>
    <property type="molecule type" value="Genomic_DNA"/>
</dbReference>
<gene>
    <name evidence="2" type="ORF">MM415A02079_0011</name>
    <name evidence="1" type="ORF">TM448A04580_0004</name>
    <name evidence="3" type="ORF">TM448B05099_0006</name>
</gene>